<dbReference type="SMART" id="SM00547">
    <property type="entry name" value="ZnF_RBZ"/>
    <property type="match status" value="2"/>
</dbReference>
<keyword evidence="8" id="KW-1185">Reference proteome</keyword>
<proteinExistence type="predicted"/>
<keyword evidence="2 4" id="KW-0863">Zinc-finger</keyword>
<feature type="compositionally biased region" description="Basic and acidic residues" evidence="5">
    <location>
        <begin position="698"/>
        <end position="709"/>
    </location>
</feature>
<evidence type="ECO:0000256" key="4">
    <source>
        <dbReference type="PROSITE-ProRule" id="PRU00322"/>
    </source>
</evidence>
<dbReference type="GO" id="GO:0005737">
    <property type="term" value="C:cytoplasm"/>
    <property type="evidence" value="ECO:0007669"/>
    <property type="project" value="TreeGrafter"/>
</dbReference>
<feature type="region of interest" description="Disordered" evidence="5">
    <location>
        <begin position="214"/>
        <end position="233"/>
    </location>
</feature>
<sequence length="782" mass="87979">MVMVMSCVGMGDAVLRDRLPTLWRRIEDAHYSYLETDDSPEKLQQKKKLEDYIIEYLSLVPHECKFGLAETGKVFQRTVNELSDFSAYRAGLGWAALARYAANLLAQPWRKEYRVIRLYCGYFKHEVEANMVGAEILLHTMGYKSAGSGRLELEGPICPDMVAAVSRDALIAQCECQIMSHIWEAVWSSGARISWREVCAERVARASAPAQAAAHLAAPPAPSSHPAHPSHSAAADRGKILYNDTSDIYSNIPTTIPAEPYRSRLIDSRYNATQPHCNHICEDMPPENHIPPLNPYLVPQGVMPQVMYPHLHPDVPVTMPHCSTVPMMTPYGIPYYYPVQSPYMIPTPVYAPIKHAATVPVNGYPPMPQYRYDSVPTGQLIELDTPSVYENGKFERYKEDERNHRKSRLESSRRNSTSKSGLSDVTLPSIPRSDTQPALSKAKEDGMGTYESWDYVFRNLSSKDQDPEARSRYSPSFDRDSRTLDRLDREERRAKYQPTTLDLEDGMQALNLDRSYDEEVYRTAKVNEIIRIKQEQELKRAKHLAKKALDERKPKRHLPEPVGNPKADALITPKIAPDKVKLLSKKDIRDRKEVVKQQNTVNGERVSSTVEVKKVKKPGKLVAAEVEKSKTKPVENGVHSTGHGSKTNISSNSHQPSYDLKAQLIVSLDEADSVRRSPPKQPLQNGDRPISRTQNHYAGERERPDTASSEAKRDKWECATCTYLNRNALAACEMCGKSKRGPEIQPLRSGGRECPACTLVNERDAKICDACGTSLDHCPTYI</sequence>
<evidence type="ECO:0000313" key="7">
    <source>
        <dbReference type="EMBL" id="CAB3257095.1"/>
    </source>
</evidence>
<evidence type="ECO:0000256" key="2">
    <source>
        <dbReference type="ARBA" id="ARBA00022771"/>
    </source>
</evidence>
<comment type="caution">
    <text evidence="7">The sequence shown here is derived from an EMBL/GenBank/DDBJ whole genome shotgun (WGS) entry which is preliminary data.</text>
</comment>
<evidence type="ECO:0000313" key="8">
    <source>
        <dbReference type="Proteomes" id="UP000494106"/>
    </source>
</evidence>
<feature type="region of interest" description="Disordered" evidence="5">
    <location>
        <begin position="623"/>
        <end position="656"/>
    </location>
</feature>
<dbReference type="GO" id="GO:0008270">
    <property type="term" value="F:zinc ion binding"/>
    <property type="evidence" value="ECO:0007669"/>
    <property type="project" value="UniProtKB-KW"/>
</dbReference>
<feature type="compositionally biased region" description="Polar residues" evidence="5">
    <location>
        <begin position="414"/>
        <end position="423"/>
    </location>
</feature>
<dbReference type="AlphaFoldDB" id="A0A8S1BFL4"/>
<dbReference type="PROSITE" id="PS01358">
    <property type="entry name" value="ZF_RANBP2_1"/>
    <property type="match status" value="1"/>
</dbReference>
<dbReference type="InterPro" id="IPR001876">
    <property type="entry name" value="Znf_RanBP2"/>
</dbReference>
<feature type="region of interest" description="Disordered" evidence="5">
    <location>
        <begin position="670"/>
        <end position="709"/>
    </location>
</feature>
<gene>
    <name evidence="7" type="ORF">APLA_LOCUS15782</name>
</gene>
<evidence type="ECO:0000256" key="1">
    <source>
        <dbReference type="ARBA" id="ARBA00022723"/>
    </source>
</evidence>
<dbReference type="Gene3D" id="2.30.30.380">
    <property type="entry name" value="Zn-finger domain of Sec23/24"/>
    <property type="match status" value="1"/>
</dbReference>
<dbReference type="PROSITE" id="PS50199">
    <property type="entry name" value="ZF_RANBP2_2"/>
    <property type="match status" value="1"/>
</dbReference>
<dbReference type="Pfam" id="PF21388">
    <property type="entry name" value="SPATA2_PUB-like"/>
    <property type="match status" value="1"/>
</dbReference>
<dbReference type="InterPro" id="IPR048839">
    <property type="entry name" value="SPATA2_PUB-like"/>
</dbReference>
<dbReference type="OrthoDB" id="9837000at2759"/>
<name>A0A8S1BFL4_ARCPL</name>
<dbReference type="PANTHER" id="PTHR15326:SF2">
    <property type="entry name" value="PROTEIN TAMOZHENNIC"/>
    <property type="match status" value="1"/>
</dbReference>
<keyword evidence="1" id="KW-0479">Metal-binding</keyword>
<feature type="region of interest" description="Disordered" evidence="5">
    <location>
        <begin position="464"/>
        <end position="497"/>
    </location>
</feature>
<dbReference type="Proteomes" id="UP000494106">
    <property type="component" value="Unassembled WGS sequence"/>
</dbReference>
<evidence type="ECO:0000256" key="3">
    <source>
        <dbReference type="ARBA" id="ARBA00022833"/>
    </source>
</evidence>
<feature type="compositionally biased region" description="Basic and acidic residues" evidence="5">
    <location>
        <begin position="464"/>
        <end position="494"/>
    </location>
</feature>
<evidence type="ECO:0000259" key="6">
    <source>
        <dbReference type="PROSITE" id="PS50199"/>
    </source>
</evidence>
<dbReference type="EMBL" id="CADEBC010000590">
    <property type="protein sequence ID" value="CAB3257095.1"/>
    <property type="molecule type" value="Genomic_DNA"/>
</dbReference>
<feature type="compositionally biased region" description="Basic and acidic residues" evidence="5">
    <location>
        <begin position="392"/>
        <end position="413"/>
    </location>
</feature>
<dbReference type="InterPro" id="IPR036443">
    <property type="entry name" value="Znf_RanBP2_sf"/>
</dbReference>
<evidence type="ECO:0000256" key="5">
    <source>
        <dbReference type="SAM" id="MobiDB-lite"/>
    </source>
</evidence>
<feature type="region of interest" description="Disordered" evidence="5">
    <location>
        <begin position="392"/>
        <end position="445"/>
    </location>
</feature>
<feature type="domain" description="RanBP2-type" evidence="6">
    <location>
        <begin position="712"/>
        <end position="741"/>
    </location>
</feature>
<accession>A0A8S1BFL4</accession>
<reference evidence="7 8" key="1">
    <citation type="submission" date="2020-04" db="EMBL/GenBank/DDBJ databases">
        <authorList>
            <person name="Wallbank WR R."/>
            <person name="Pardo Diaz C."/>
            <person name="Kozak K."/>
            <person name="Martin S."/>
            <person name="Jiggins C."/>
            <person name="Moest M."/>
            <person name="Warren A I."/>
            <person name="Byers J.R.P. K."/>
            <person name="Montejo-Kovacevich G."/>
            <person name="Yen C E."/>
        </authorList>
    </citation>
    <scope>NUCLEOTIDE SEQUENCE [LARGE SCALE GENOMIC DNA]</scope>
</reference>
<organism evidence="7 8">
    <name type="scientific">Arctia plantaginis</name>
    <name type="common">Wood tiger moth</name>
    <name type="synonym">Phalaena plantaginis</name>
    <dbReference type="NCBI Taxonomy" id="874455"/>
    <lineage>
        <taxon>Eukaryota</taxon>
        <taxon>Metazoa</taxon>
        <taxon>Ecdysozoa</taxon>
        <taxon>Arthropoda</taxon>
        <taxon>Hexapoda</taxon>
        <taxon>Insecta</taxon>
        <taxon>Pterygota</taxon>
        <taxon>Neoptera</taxon>
        <taxon>Endopterygota</taxon>
        <taxon>Lepidoptera</taxon>
        <taxon>Glossata</taxon>
        <taxon>Ditrysia</taxon>
        <taxon>Noctuoidea</taxon>
        <taxon>Erebidae</taxon>
        <taxon>Arctiinae</taxon>
        <taxon>Arctia</taxon>
    </lineage>
</organism>
<feature type="compositionally biased region" description="Polar residues" evidence="5">
    <location>
        <begin position="638"/>
        <end position="656"/>
    </location>
</feature>
<dbReference type="SUPFAM" id="SSF90209">
    <property type="entry name" value="Ran binding protein zinc finger-like"/>
    <property type="match status" value="1"/>
</dbReference>
<dbReference type="Gene3D" id="1.20.58.2190">
    <property type="match status" value="1"/>
</dbReference>
<dbReference type="PANTHER" id="PTHR15326">
    <property type="entry name" value="SPERMATOGENESIS-ASSOCIATED PROTEIN 2/TAMOZHENNIC"/>
    <property type="match status" value="1"/>
</dbReference>
<keyword evidence="3" id="KW-0862">Zinc</keyword>
<protein>
    <recommendedName>
        <fullName evidence="6">RanBP2-type domain-containing protein</fullName>
    </recommendedName>
</protein>